<feature type="region of interest" description="Disordered" evidence="1">
    <location>
        <begin position="72"/>
        <end position="136"/>
    </location>
</feature>
<dbReference type="PANTHER" id="PTHR35871">
    <property type="entry name" value="EXPRESSED PROTEIN"/>
    <property type="match status" value="1"/>
</dbReference>
<keyword evidence="3" id="KW-1185">Reference proteome</keyword>
<protein>
    <submittedName>
        <fullName evidence="2">Uncharacterized protein</fullName>
    </submittedName>
</protein>
<dbReference type="OrthoDB" id="10039611at2759"/>
<comment type="caution">
    <text evidence="2">The sequence shown here is derived from an EMBL/GenBank/DDBJ whole genome shotgun (WGS) entry which is preliminary data.</text>
</comment>
<evidence type="ECO:0000256" key="1">
    <source>
        <dbReference type="SAM" id="MobiDB-lite"/>
    </source>
</evidence>
<organism evidence="2 3">
    <name type="scientific">Panaeolus cyanescens</name>
    <dbReference type="NCBI Taxonomy" id="181874"/>
    <lineage>
        <taxon>Eukaryota</taxon>
        <taxon>Fungi</taxon>
        <taxon>Dikarya</taxon>
        <taxon>Basidiomycota</taxon>
        <taxon>Agaricomycotina</taxon>
        <taxon>Agaricomycetes</taxon>
        <taxon>Agaricomycetidae</taxon>
        <taxon>Agaricales</taxon>
        <taxon>Agaricineae</taxon>
        <taxon>Galeropsidaceae</taxon>
        <taxon>Panaeolus</taxon>
    </lineage>
</organism>
<dbReference type="Gene3D" id="3.30.420.10">
    <property type="entry name" value="Ribonuclease H-like superfamily/Ribonuclease H"/>
    <property type="match status" value="1"/>
</dbReference>
<feature type="compositionally biased region" description="Acidic residues" evidence="1">
    <location>
        <begin position="104"/>
        <end position="115"/>
    </location>
</feature>
<sequence length="735" mass="84085">MMRAYSRNRKTISPPSIPSPESISPFHQHKSPTIEDDANEKPYFCSLMGPPLHADVILEYCGPRSELWESAGAGALDGDNRDPEPRECQDAPHQSQEQCRELEGPIDDSEDEDSENTLQEKQSTRNAGGYQRPPTAEQVKSAFEDLVKILRPPRKSPRQRYKDPHIDKRTESRLLAMKSHCAIYLDSMHQNPDPSMQYGLWSEASRAAAIGSSWTYAGKNRAKKPGAKKAKQIRKWVRDFIGDREELPGFDWSTTGRSLIDDEDIAQEIHTHLQSLGPYFSASDLRDFVGRPEMLARLQRTKTISLTTAQRWMSKMGYRWTVNPKGQYVDGHERKDVTTYRQDIFLPAMKALEGRMRRYGKEDEDLGTPEDQSSRRVVVWYHDESIFYAHDRRRTRWVHKSETAKPYQKGEGVSLMVADFVSADYGWLRSPDSRESARVLFRPGKNREGYFDNKDIREQASNAIKILKEYYPDEDHVLVFDNATTHQKRADDALSATQMTKGPSAKFGVEVNDVAEDGKKRFREDGKVLKKKIHMGNGWFQRLGSDERVEQCLYFPDDPDHPHTGQFKGITNILRERGLHTEAELRFRCGAKMGDCPPHDTGCCQRRVLYSQPDFVNVPSLLETECAEKGIQVLFLPKFHCELNFIEQCWGAAKRAYRLMPASSSEADLEKNVAQALATVDVVQMRRFATRSLRFMDAYRKGLTGTQAAWAAKRYRGHRVIPASILQELLKANIK</sequence>
<dbReference type="GO" id="GO:0003676">
    <property type="term" value="F:nucleic acid binding"/>
    <property type="evidence" value="ECO:0007669"/>
    <property type="project" value="InterPro"/>
</dbReference>
<dbReference type="Proteomes" id="UP000284842">
    <property type="component" value="Unassembled WGS sequence"/>
</dbReference>
<feature type="compositionally biased region" description="Basic and acidic residues" evidence="1">
    <location>
        <begin position="78"/>
        <end position="90"/>
    </location>
</feature>
<accession>A0A409YPI3</accession>
<dbReference type="InterPro" id="IPR036397">
    <property type="entry name" value="RNaseH_sf"/>
</dbReference>
<feature type="region of interest" description="Disordered" evidence="1">
    <location>
        <begin position="1"/>
        <end position="37"/>
    </location>
</feature>
<dbReference type="EMBL" id="NHTK01000876">
    <property type="protein sequence ID" value="PPR04911.1"/>
    <property type="molecule type" value="Genomic_DNA"/>
</dbReference>
<reference evidence="2 3" key="1">
    <citation type="journal article" date="2018" name="Evol. Lett.">
        <title>Horizontal gene cluster transfer increased hallucinogenic mushroom diversity.</title>
        <authorList>
            <person name="Reynolds H.T."/>
            <person name="Vijayakumar V."/>
            <person name="Gluck-Thaler E."/>
            <person name="Korotkin H.B."/>
            <person name="Matheny P.B."/>
            <person name="Slot J.C."/>
        </authorList>
    </citation>
    <scope>NUCLEOTIDE SEQUENCE [LARGE SCALE GENOMIC DNA]</scope>
    <source>
        <strain evidence="2 3">2629</strain>
    </source>
</reference>
<evidence type="ECO:0000313" key="3">
    <source>
        <dbReference type="Proteomes" id="UP000284842"/>
    </source>
</evidence>
<evidence type="ECO:0000313" key="2">
    <source>
        <dbReference type="EMBL" id="PPR04911.1"/>
    </source>
</evidence>
<dbReference type="AlphaFoldDB" id="A0A409YPI3"/>
<dbReference type="InParanoid" id="A0A409YPI3"/>
<proteinExistence type="predicted"/>
<feature type="compositionally biased region" description="Polar residues" evidence="1">
    <location>
        <begin position="116"/>
        <end position="126"/>
    </location>
</feature>
<gene>
    <name evidence="2" type="ORF">CVT24_007155</name>
</gene>
<name>A0A409YPI3_9AGAR</name>
<dbReference type="PANTHER" id="PTHR35871:SF1">
    <property type="entry name" value="CXC1-LIKE CYSTEINE CLUSTER ASSOCIATED WITH KDZ TRANSPOSASES DOMAIN-CONTAINING PROTEIN"/>
    <property type="match status" value="1"/>
</dbReference>
<feature type="compositionally biased region" description="Basic residues" evidence="1">
    <location>
        <begin position="1"/>
        <end position="10"/>
    </location>
</feature>